<sequence length="589" mass="63691">MRHPFRIVAALGIGLSAASFAPPAGFSAAALDALDPSRLASLSCGARRAGSMLASELLIAAAVAAPASAGRTIPLYPDLAKSPFPVSTRDDRARRYFSQGLLMSYGFNHAGAVRSFREAQRLDPECAMCWWGEAAALGPNINAPMDDRDRDAALGAMDRAMALRGRATPMERALIEAVARRYSRDAAQDRAALDAAYADAMLDVARRFPGDDDVAVLAAEAAMDTTPWNYWEPDGKTPVGRSGAAVRLVEGVLARNPDHVQANHLYIHLVESTDPARAEAAADRLANPLAPSAAHLVHMPGHIFQRRGRHADSIRVNVAAARADEAYIRDAGDAGLVRYGYYPHNVHFIVTSAQMAGDLRTAIEEARRLRTLLDPDTSAAIAWIQSIDAAPYFAMAQFAEPKVILAMPAPDARLPYANAMRHYARAVAYARLRDRKGFDGELAAMAKLRTSGAFQAMVDQGVPGPDLVLLAETVARGRLAAAEGRHDAAAGLYAQAIGLEDKLPYQEPPYWYFPVRQALGAALFEQRRYAEASEAFRGALAQTPNNGWALYGLQRSEAMQGKRLEAAAAGKALSKAWLGDRRWLRMDRL</sequence>
<dbReference type="InterPro" id="IPR011990">
    <property type="entry name" value="TPR-like_helical_dom_sf"/>
</dbReference>
<reference evidence="3" key="1">
    <citation type="submission" date="2016-03" db="EMBL/GenBank/DDBJ databases">
        <authorList>
            <person name="Ploux O."/>
        </authorList>
    </citation>
    <scope>NUCLEOTIDE SEQUENCE</scope>
    <source>
        <strain evidence="3">UC10</strain>
    </source>
</reference>
<organism evidence="3">
    <name type="scientific">uncultured Sphingopyxis sp</name>
    <dbReference type="NCBI Taxonomy" id="310581"/>
    <lineage>
        <taxon>Bacteria</taxon>
        <taxon>Pseudomonadati</taxon>
        <taxon>Pseudomonadota</taxon>
        <taxon>Alphaproteobacteria</taxon>
        <taxon>Sphingomonadales</taxon>
        <taxon>Sphingomonadaceae</taxon>
        <taxon>Sphingopyxis</taxon>
        <taxon>environmental samples</taxon>
    </lineage>
</organism>
<protein>
    <submittedName>
        <fullName evidence="3">Tetratricopeptide TPR_2 repeat protein</fullName>
    </submittedName>
</protein>
<dbReference type="SMART" id="SM00028">
    <property type="entry name" value="TPR"/>
    <property type="match status" value="3"/>
</dbReference>
<dbReference type="AlphaFoldDB" id="A0A1Y5PW28"/>
<proteinExistence type="predicted"/>
<dbReference type="Gene3D" id="1.25.40.10">
    <property type="entry name" value="Tetratricopeptide repeat domain"/>
    <property type="match status" value="2"/>
</dbReference>
<evidence type="ECO:0000256" key="2">
    <source>
        <dbReference type="SAM" id="SignalP"/>
    </source>
</evidence>
<dbReference type="InterPro" id="IPR019734">
    <property type="entry name" value="TPR_rpt"/>
</dbReference>
<gene>
    <name evidence="3" type="ORF">SPPYR_3102</name>
</gene>
<dbReference type="PANTHER" id="PTHR45588:SF1">
    <property type="entry name" value="WW DOMAIN-CONTAINING PROTEIN"/>
    <property type="match status" value="1"/>
</dbReference>
<evidence type="ECO:0000256" key="1">
    <source>
        <dbReference type="PROSITE-ProRule" id="PRU00339"/>
    </source>
</evidence>
<keyword evidence="1" id="KW-0802">TPR repeat</keyword>
<evidence type="ECO:0000313" key="3">
    <source>
        <dbReference type="EMBL" id="SBV34222.1"/>
    </source>
</evidence>
<feature type="signal peptide" evidence="2">
    <location>
        <begin position="1"/>
        <end position="21"/>
    </location>
</feature>
<feature type="chain" id="PRO_5010986288" evidence="2">
    <location>
        <begin position="22"/>
        <end position="589"/>
    </location>
</feature>
<keyword evidence="2" id="KW-0732">Signal</keyword>
<dbReference type="KEGG" id="sphu:SPPYR_3102"/>
<accession>A0A1Y5PW28</accession>
<dbReference type="EMBL" id="LT598653">
    <property type="protein sequence ID" value="SBV34222.1"/>
    <property type="molecule type" value="Genomic_DNA"/>
</dbReference>
<dbReference type="PROSITE" id="PS50005">
    <property type="entry name" value="TPR"/>
    <property type="match status" value="1"/>
</dbReference>
<feature type="repeat" description="TPR" evidence="1">
    <location>
        <begin position="513"/>
        <end position="546"/>
    </location>
</feature>
<dbReference type="SUPFAM" id="SSF48452">
    <property type="entry name" value="TPR-like"/>
    <property type="match status" value="1"/>
</dbReference>
<dbReference type="PANTHER" id="PTHR45588">
    <property type="entry name" value="TPR DOMAIN-CONTAINING PROTEIN"/>
    <property type="match status" value="1"/>
</dbReference>
<dbReference type="RefSeq" id="WP_295320927.1">
    <property type="nucleotide sequence ID" value="NZ_LT598653.1"/>
</dbReference>
<name>A0A1Y5PW28_9SPHN</name>